<dbReference type="Proteomes" id="UP000265618">
    <property type="component" value="Unassembled WGS sequence"/>
</dbReference>
<gene>
    <name evidence="1" type="ORF">KIPB_012688</name>
</gene>
<feature type="non-terminal residue" evidence="1">
    <location>
        <position position="201"/>
    </location>
</feature>
<proteinExistence type="predicted"/>
<name>A0A9K3GP01_9EUKA</name>
<evidence type="ECO:0000313" key="1">
    <source>
        <dbReference type="EMBL" id="GIQ90042.1"/>
    </source>
</evidence>
<evidence type="ECO:0000313" key="2">
    <source>
        <dbReference type="Proteomes" id="UP000265618"/>
    </source>
</evidence>
<organism evidence="1 2">
    <name type="scientific">Kipferlia bialata</name>
    <dbReference type="NCBI Taxonomy" id="797122"/>
    <lineage>
        <taxon>Eukaryota</taxon>
        <taxon>Metamonada</taxon>
        <taxon>Carpediemonas-like organisms</taxon>
        <taxon>Kipferlia</taxon>
    </lineage>
</organism>
<feature type="non-terminal residue" evidence="1">
    <location>
        <position position="1"/>
    </location>
</feature>
<dbReference type="AlphaFoldDB" id="A0A9K3GP01"/>
<accession>A0A9K3GP01</accession>
<sequence length="201" mass="21188">EDEPTVLGNTYAAGSVLHALTALTKAEAGGERVAEAVCLPLSLQTQVAEAVSHMAGRVSDEGEEYVWRALRLMQKAVPVLAKSLSRKSEEEAGGSGSMLLCLETALSLANHFSEVVQGEASLVVRALSLSPPLFQGDDSLQWQDRFFALMLKCKASLDPAADKAQRRGAALTVPHLPVSMLCGPNGFLGEMLGVLSVAVEG</sequence>
<protein>
    <submittedName>
        <fullName evidence="1">Uncharacterized protein</fullName>
    </submittedName>
</protein>
<dbReference type="EMBL" id="BDIP01005704">
    <property type="protein sequence ID" value="GIQ90042.1"/>
    <property type="molecule type" value="Genomic_DNA"/>
</dbReference>
<keyword evidence="2" id="KW-1185">Reference proteome</keyword>
<reference evidence="1 2" key="1">
    <citation type="journal article" date="2018" name="PLoS ONE">
        <title>The draft genome of Kipferlia bialata reveals reductive genome evolution in fornicate parasites.</title>
        <authorList>
            <person name="Tanifuji G."/>
            <person name="Takabayashi S."/>
            <person name="Kume K."/>
            <person name="Takagi M."/>
            <person name="Nakayama T."/>
            <person name="Kamikawa R."/>
            <person name="Inagaki Y."/>
            <person name="Hashimoto T."/>
        </authorList>
    </citation>
    <scope>NUCLEOTIDE SEQUENCE [LARGE SCALE GENOMIC DNA]</scope>
    <source>
        <strain evidence="1">NY0173</strain>
    </source>
</reference>
<comment type="caution">
    <text evidence="1">The sequence shown here is derived from an EMBL/GenBank/DDBJ whole genome shotgun (WGS) entry which is preliminary data.</text>
</comment>